<dbReference type="AlphaFoldDB" id="S3DEV1"/>
<dbReference type="GeneID" id="19468143"/>
<name>S3DEV1_GLAL2</name>
<accession>S3DEV1</accession>
<proteinExistence type="predicted"/>
<dbReference type="Proteomes" id="UP000016922">
    <property type="component" value="Unassembled WGS sequence"/>
</dbReference>
<organism evidence="2 3">
    <name type="scientific">Glarea lozoyensis (strain ATCC 20868 / MF5171)</name>
    <dbReference type="NCBI Taxonomy" id="1116229"/>
    <lineage>
        <taxon>Eukaryota</taxon>
        <taxon>Fungi</taxon>
        <taxon>Dikarya</taxon>
        <taxon>Ascomycota</taxon>
        <taxon>Pezizomycotina</taxon>
        <taxon>Leotiomycetes</taxon>
        <taxon>Helotiales</taxon>
        <taxon>Helotiaceae</taxon>
        <taxon>Glarea</taxon>
    </lineage>
</organism>
<gene>
    <name evidence="2" type="ORF">GLAREA_09095</name>
</gene>
<sequence>MDPDFTHQLLPDSPPDQQPPRLAKAPPSGSFIKPTLMTSAHADIPPPNPLAMKCINDLAATTDLSLRFNTTVDRWHAHMETQRFSSFSGAYIDCAAFDELAGMGSSIVPHIMIAYSADREGWWYMLLNEITGRKGTLSTDKRAEYGRWEGWYVGGAEVERLPA</sequence>
<evidence type="ECO:0000313" key="3">
    <source>
        <dbReference type="Proteomes" id="UP000016922"/>
    </source>
</evidence>
<dbReference type="KEGG" id="glz:GLAREA_09095"/>
<reference evidence="2 3" key="1">
    <citation type="journal article" date="2013" name="BMC Genomics">
        <title>Genomics-driven discovery of the pneumocandin biosynthetic gene cluster in the fungus Glarea lozoyensis.</title>
        <authorList>
            <person name="Chen L."/>
            <person name="Yue Q."/>
            <person name="Zhang X."/>
            <person name="Xiang M."/>
            <person name="Wang C."/>
            <person name="Li S."/>
            <person name="Che Y."/>
            <person name="Ortiz-Lopez F.J."/>
            <person name="Bills G.F."/>
            <person name="Liu X."/>
            <person name="An Z."/>
        </authorList>
    </citation>
    <scope>NUCLEOTIDE SEQUENCE [LARGE SCALE GENOMIC DNA]</scope>
    <source>
        <strain evidence="3">ATCC 20868 / MF5171</strain>
    </source>
</reference>
<keyword evidence="3" id="KW-1185">Reference proteome</keyword>
<dbReference type="EMBL" id="KE145352">
    <property type="protein sequence ID" value="EPE36932.1"/>
    <property type="molecule type" value="Genomic_DNA"/>
</dbReference>
<dbReference type="HOGENOM" id="CLU_1627199_0_0_1"/>
<protein>
    <submittedName>
        <fullName evidence="2">Uncharacterized protein</fullName>
    </submittedName>
</protein>
<dbReference type="RefSeq" id="XP_008076247.1">
    <property type="nucleotide sequence ID" value="XM_008078056.1"/>
</dbReference>
<feature type="region of interest" description="Disordered" evidence="1">
    <location>
        <begin position="1"/>
        <end position="28"/>
    </location>
</feature>
<evidence type="ECO:0000256" key="1">
    <source>
        <dbReference type="SAM" id="MobiDB-lite"/>
    </source>
</evidence>
<evidence type="ECO:0000313" key="2">
    <source>
        <dbReference type="EMBL" id="EPE36932.1"/>
    </source>
</evidence>